<dbReference type="eggNOG" id="KOG3780">
    <property type="taxonomic scope" value="Eukaryota"/>
</dbReference>
<keyword evidence="3" id="KW-1185">Reference proteome</keyword>
<dbReference type="Gene3D" id="2.60.40.640">
    <property type="match status" value="1"/>
</dbReference>
<dbReference type="InterPro" id="IPR014756">
    <property type="entry name" value="Ig_E-set"/>
</dbReference>
<sequence>MFANISQSCIHYDCPHYFPGDIVTGAIVLHFEKDLRASRLKISWRGDVLATHIRGDNGEHHKSFSYFSDHTIAWRAENGLNKLPAGYHRFPFSFQLPEKLLPSYSPKPPATGYVRYFVGVKIVRPMRINYFVRKNFLVAKQSELPSYSSFDRMPPPNYEE</sequence>
<dbReference type="Pfam" id="PF00339">
    <property type="entry name" value="Arrestin_N"/>
    <property type="match status" value="1"/>
</dbReference>
<dbReference type="Proteomes" id="UP000008281">
    <property type="component" value="Unassembled WGS sequence"/>
</dbReference>
<name>E3MZU7_CAERE</name>
<organism evidence="3">
    <name type="scientific">Caenorhabditis remanei</name>
    <name type="common">Caenorhabditis vulgaris</name>
    <dbReference type="NCBI Taxonomy" id="31234"/>
    <lineage>
        <taxon>Eukaryota</taxon>
        <taxon>Metazoa</taxon>
        <taxon>Ecdysozoa</taxon>
        <taxon>Nematoda</taxon>
        <taxon>Chromadorea</taxon>
        <taxon>Rhabditida</taxon>
        <taxon>Rhabditina</taxon>
        <taxon>Rhabditomorpha</taxon>
        <taxon>Rhabditoidea</taxon>
        <taxon>Rhabditidae</taxon>
        <taxon>Peloderinae</taxon>
        <taxon>Caenorhabditis</taxon>
    </lineage>
</organism>
<dbReference type="EMBL" id="DS268502">
    <property type="protein sequence ID" value="EFP13125.1"/>
    <property type="molecule type" value="Genomic_DNA"/>
</dbReference>
<dbReference type="OrthoDB" id="2333384at2759"/>
<dbReference type="STRING" id="31234.E3MZU7"/>
<accession>E3MZU7</accession>
<evidence type="ECO:0000256" key="1">
    <source>
        <dbReference type="ARBA" id="ARBA00005298"/>
    </source>
</evidence>
<dbReference type="InterPro" id="IPR050357">
    <property type="entry name" value="Arrestin_domain-protein"/>
</dbReference>
<dbReference type="KEGG" id="crq:GCK72_004807"/>
<dbReference type="InterPro" id="IPR011021">
    <property type="entry name" value="Arrestin-like_N"/>
</dbReference>
<dbReference type="RefSeq" id="XP_003098324.2">
    <property type="nucleotide sequence ID" value="XM_003098276.2"/>
</dbReference>
<gene>
    <name evidence="2" type="ORF">CRE_07675</name>
</gene>
<dbReference type="InterPro" id="IPR014752">
    <property type="entry name" value="Arrestin-like_C"/>
</dbReference>
<proteinExistence type="inferred from homology"/>
<reference evidence="2" key="1">
    <citation type="submission" date="2007-07" db="EMBL/GenBank/DDBJ databases">
        <title>PCAP assembly of the Caenorhabditis remanei genome.</title>
        <authorList>
            <consortium name="The Caenorhabditis remanei Sequencing Consortium"/>
            <person name="Wilson R.K."/>
        </authorList>
    </citation>
    <scope>NUCLEOTIDE SEQUENCE [LARGE SCALE GENOMIC DNA]</scope>
    <source>
        <strain evidence="2">PB4641</strain>
    </source>
</reference>
<dbReference type="OMA" id="HTIAWRA"/>
<dbReference type="GO" id="GO:0005737">
    <property type="term" value="C:cytoplasm"/>
    <property type="evidence" value="ECO:0007669"/>
    <property type="project" value="TreeGrafter"/>
</dbReference>
<dbReference type="SUPFAM" id="SSF81296">
    <property type="entry name" value="E set domains"/>
    <property type="match status" value="1"/>
</dbReference>
<comment type="similarity">
    <text evidence="1">Belongs to the arrestin family.</text>
</comment>
<protein>
    <submittedName>
        <fullName evidence="2">Uncharacterized protein</fullName>
    </submittedName>
</protein>
<dbReference type="HOGENOM" id="CLU_1519268_0_0_1"/>
<dbReference type="PANTHER" id="PTHR11188">
    <property type="entry name" value="ARRESTIN DOMAIN CONTAINING PROTEIN"/>
    <property type="match status" value="1"/>
</dbReference>
<dbReference type="GeneID" id="9800859"/>
<dbReference type="GO" id="GO:0015031">
    <property type="term" value="P:protein transport"/>
    <property type="evidence" value="ECO:0007669"/>
    <property type="project" value="TreeGrafter"/>
</dbReference>
<dbReference type="PANTHER" id="PTHR11188:SF17">
    <property type="entry name" value="FI21816P1"/>
    <property type="match status" value="1"/>
</dbReference>
<dbReference type="FunCoup" id="E3MZU7">
    <property type="interactions" value="475"/>
</dbReference>
<dbReference type="AlphaFoldDB" id="E3MZU7"/>
<evidence type="ECO:0000313" key="3">
    <source>
        <dbReference type="Proteomes" id="UP000008281"/>
    </source>
</evidence>
<dbReference type="CTD" id="9800859"/>
<evidence type="ECO:0000313" key="2">
    <source>
        <dbReference type="EMBL" id="EFP13125.1"/>
    </source>
</evidence>